<evidence type="ECO:0000313" key="1">
    <source>
        <dbReference type="EMBL" id="KAD4585163.1"/>
    </source>
</evidence>
<dbReference type="SUPFAM" id="SSF52058">
    <property type="entry name" value="L domain-like"/>
    <property type="match status" value="1"/>
</dbReference>
<dbReference type="GO" id="GO:0006952">
    <property type="term" value="P:defense response"/>
    <property type="evidence" value="ECO:0007669"/>
    <property type="project" value="InterPro"/>
</dbReference>
<dbReference type="Gene3D" id="3.80.10.10">
    <property type="entry name" value="Ribonuclease Inhibitor"/>
    <property type="match status" value="1"/>
</dbReference>
<dbReference type="PANTHER" id="PTHR11017:SF340">
    <property type="entry name" value="NB-ARC-RELATED"/>
    <property type="match status" value="1"/>
</dbReference>
<dbReference type="PANTHER" id="PTHR11017">
    <property type="entry name" value="LEUCINE-RICH REPEAT-CONTAINING PROTEIN"/>
    <property type="match status" value="1"/>
</dbReference>
<dbReference type="InterPro" id="IPR044974">
    <property type="entry name" value="Disease_R_plants"/>
</dbReference>
<organism evidence="1 2">
    <name type="scientific">Mikania micrantha</name>
    <name type="common">bitter vine</name>
    <dbReference type="NCBI Taxonomy" id="192012"/>
    <lineage>
        <taxon>Eukaryota</taxon>
        <taxon>Viridiplantae</taxon>
        <taxon>Streptophyta</taxon>
        <taxon>Embryophyta</taxon>
        <taxon>Tracheophyta</taxon>
        <taxon>Spermatophyta</taxon>
        <taxon>Magnoliopsida</taxon>
        <taxon>eudicotyledons</taxon>
        <taxon>Gunneridae</taxon>
        <taxon>Pentapetalae</taxon>
        <taxon>asterids</taxon>
        <taxon>campanulids</taxon>
        <taxon>Asterales</taxon>
        <taxon>Asteraceae</taxon>
        <taxon>Asteroideae</taxon>
        <taxon>Heliantheae alliance</taxon>
        <taxon>Eupatorieae</taxon>
        <taxon>Mikania</taxon>
    </lineage>
</organism>
<dbReference type="AlphaFoldDB" id="A0A5N6NCT0"/>
<gene>
    <name evidence="1" type="ORF">E3N88_22764</name>
</gene>
<proteinExistence type="predicted"/>
<dbReference type="InterPro" id="IPR032675">
    <property type="entry name" value="LRR_dom_sf"/>
</dbReference>
<dbReference type="Proteomes" id="UP000326396">
    <property type="component" value="Linkage Group LG2"/>
</dbReference>
<keyword evidence="2" id="KW-1185">Reference proteome</keyword>
<name>A0A5N6NCT0_9ASTR</name>
<dbReference type="OrthoDB" id="687176at2759"/>
<protein>
    <submittedName>
        <fullName evidence="1">Uncharacterized protein</fullName>
    </submittedName>
</protein>
<dbReference type="EMBL" id="SZYD01000012">
    <property type="protein sequence ID" value="KAD4585163.1"/>
    <property type="molecule type" value="Genomic_DNA"/>
</dbReference>
<sequence length="419" mass="48529">MEIFEACGYHPEIGIKVLRQKTLITIVYKELYGNVFDMHDLVEEMGHYFVRGEHPMNPRKHSRVWKREEIKEMCFKDATMKLRWIDVIMYDVKSDEWPTFLSNELQYIRWTDFTISQLTGLKVLKLSLCDNLIELPDLPSSLVILNASYCKSLTTIGNCHRNCKWLSHVSLNETNILNGVSKNFLSVKQALSSVNSEDDVVWEEGDGDRITSVWYVSFGSLRDTAWWDQTYKALSFENAEYKCIGFGVIKEDQLRVRNALNDVKNKKKAKQDSDETLRANVNISDEPIDLDDCFGELKEGRSFGPMDRFANIPRNSKQSNLDNVVRKDQMIRVRDDLNANDAVVDFVGVLFPKDYEKQKEILSVELPIYKRKQGKFDRPIALKGCEVNDDAFDPVDEEDDYESDGVEIIEQYGQDDDEF</sequence>
<accession>A0A5N6NCT0</accession>
<evidence type="ECO:0000313" key="2">
    <source>
        <dbReference type="Proteomes" id="UP000326396"/>
    </source>
</evidence>
<reference evidence="1 2" key="1">
    <citation type="submission" date="2019-05" db="EMBL/GenBank/DDBJ databases">
        <title>Mikania micrantha, genome provides insights into the molecular mechanism of rapid growth.</title>
        <authorList>
            <person name="Liu B."/>
        </authorList>
    </citation>
    <scope>NUCLEOTIDE SEQUENCE [LARGE SCALE GENOMIC DNA]</scope>
    <source>
        <strain evidence="1">NLD-2019</strain>
        <tissue evidence="1">Leaf</tissue>
    </source>
</reference>
<comment type="caution">
    <text evidence="1">The sequence shown here is derived from an EMBL/GenBank/DDBJ whole genome shotgun (WGS) entry which is preliminary data.</text>
</comment>